<dbReference type="Gene3D" id="3.40.30.10">
    <property type="entry name" value="Glutaredoxin"/>
    <property type="match status" value="1"/>
</dbReference>
<evidence type="ECO:0000259" key="3">
    <source>
        <dbReference type="Pfam" id="PF03190"/>
    </source>
</evidence>
<dbReference type="SUPFAM" id="SSF52833">
    <property type="entry name" value="Thioredoxin-like"/>
    <property type="match status" value="1"/>
</dbReference>
<dbReference type="InterPro" id="IPR008928">
    <property type="entry name" value="6-hairpin_glycosidase_sf"/>
</dbReference>
<dbReference type="PANTHER" id="PTHR42899">
    <property type="entry name" value="SPERMATOGENESIS-ASSOCIATED PROTEIN 20"/>
    <property type="match status" value="1"/>
</dbReference>
<keyword evidence="2" id="KW-0732">Signal</keyword>
<dbReference type="EMBL" id="CP001032">
    <property type="protein sequence ID" value="ACB75604.1"/>
    <property type="molecule type" value="Genomic_DNA"/>
</dbReference>
<evidence type="ECO:0000313" key="4">
    <source>
        <dbReference type="EMBL" id="ACB75604.1"/>
    </source>
</evidence>
<protein>
    <recommendedName>
        <fullName evidence="3">Spermatogenesis-associated protein 20-like TRX domain-containing protein</fullName>
    </recommendedName>
</protein>
<dbReference type="HOGENOM" id="CLU_446778_0_0_0"/>
<dbReference type="PANTHER" id="PTHR42899:SF1">
    <property type="entry name" value="SPERMATOGENESIS-ASSOCIATED PROTEIN 20"/>
    <property type="match status" value="1"/>
</dbReference>
<feature type="signal peptide" evidence="2">
    <location>
        <begin position="1"/>
        <end position="20"/>
    </location>
</feature>
<dbReference type="eggNOG" id="COG1331">
    <property type="taxonomic scope" value="Bacteria"/>
</dbReference>
<feature type="region of interest" description="Disordered" evidence="1">
    <location>
        <begin position="413"/>
        <end position="434"/>
    </location>
</feature>
<reference evidence="4 5" key="1">
    <citation type="journal article" date="2011" name="J. Bacteriol.">
        <title>Genome sequence of the verrucomicrobium Opitutus terrae PB90-1, an abundant inhabitant of rice paddy soil ecosystems.</title>
        <authorList>
            <person name="van Passel M.W."/>
            <person name="Kant R."/>
            <person name="Palva A."/>
            <person name="Copeland A."/>
            <person name="Lucas S."/>
            <person name="Lapidus A."/>
            <person name="Glavina del Rio T."/>
            <person name="Pitluck S."/>
            <person name="Goltsman E."/>
            <person name="Clum A."/>
            <person name="Sun H."/>
            <person name="Schmutz J."/>
            <person name="Larimer F.W."/>
            <person name="Land M.L."/>
            <person name="Hauser L."/>
            <person name="Kyrpides N."/>
            <person name="Mikhailova N."/>
            <person name="Richardson P.P."/>
            <person name="Janssen P.H."/>
            <person name="de Vos W.M."/>
            <person name="Smidt H."/>
        </authorList>
    </citation>
    <scope>NUCLEOTIDE SEQUENCE [LARGE SCALE GENOMIC DNA]</scope>
    <source>
        <strain evidence="5">DSM 11246 / JCM 15787 / PB90-1</strain>
    </source>
</reference>
<evidence type="ECO:0000256" key="1">
    <source>
        <dbReference type="SAM" id="MobiDB-lite"/>
    </source>
</evidence>
<dbReference type="SUPFAM" id="SSF48208">
    <property type="entry name" value="Six-hairpin glycosidases"/>
    <property type="match status" value="1"/>
</dbReference>
<accession>B1ZQJ5</accession>
<dbReference type="KEGG" id="ote:Oter_2322"/>
<dbReference type="Proteomes" id="UP000007013">
    <property type="component" value="Chromosome"/>
</dbReference>
<keyword evidence="5" id="KW-1185">Reference proteome</keyword>
<proteinExistence type="predicted"/>
<gene>
    <name evidence="4" type="ordered locus">Oter_2322</name>
</gene>
<dbReference type="InterPro" id="IPR024705">
    <property type="entry name" value="Ssp411"/>
</dbReference>
<evidence type="ECO:0000313" key="5">
    <source>
        <dbReference type="Proteomes" id="UP000007013"/>
    </source>
</evidence>
<organism evidence="4 5">
    <name type="scientific">Opitutus terrae (strain DSM 11246 / JCM 15787 / PB90-1)</name>
    <dbReference type="NCBI Taxonomy" id="452637"/>
    <lineage>
        <taxon>Bacteria</taxon>
        <taxon>Pseudomonadati</taxon>
        <taxon>Verrucomicrobiota</taxon>
        <taxon>Opitutia</taxon>
        <taxon>Opitutales</taxon>
        <taxon>Opitutaceae</taxon>
        <taxon>Opitutus</taxon>
    </lineage>
</organism>
<dbReference type="GO" id="GO:0005975">
    <property type="term" value="P:carbohydrate metabolic process"/>
    <property type="evidence" value="ECO:0007669"/>
    <property type="project" value="InterPro"/>
</dbReference>
<dbReference type="OrthoDB" id="9762614at2"/>
<name>B1ZQJ5_OPITP</name>
<dbReference type="RefSeq" id="WP_012375141.1">
    <property type="nucleotide sequence ID" value="NC_010571.1"/>
</dbReference>
<evidence type="ECO:0000256" key="2">
    <source>
        <dbReference type="SAM" id="SignalP"/>
    </source>
</evidence>
<dbReference type="Pfam" id="PF03190">
    <property type="entry name" value="Thioredox_DsbH"/>
    <property type="match status" value="1"/>
</dbReference>
<sequence>MKTPVPAALLVLALLPPAFAAGNALADAPSALVRRQADSPVQWHSWGDAAFERAKKEDKPVFVTVGMFTSELTRAMARQSFANADAAALLNENFVSVYVDAKERPDVAALCQHYLQNVKQLSGPPMNLWLTPELKPFEGANYLPPTEEWGKEGFITANKRVAAAWKADPAAQRRKADEALATLKDAQPAAATAAPTAEETSRLLTEAATLWRDRFDAAHGGFGETPKQIEPELLRWLLRTEATREMALKTMQALINSAVRDPLDGGFFRYAVDAEWKQPYFQKLLSDQPRMALALLDASAATGDARYAAAAQGALTYALERLRLPNGDFAGAEDATAEAATMAYTWSADELRDLLGDAPAEEFMRLHGATAAGNIPEDAFPGVATKGRNILYRAVPLPASGPEPATLAAADKLRQGRHRRAAAERDDGSPSGSHGLMLTALARAGAELKDAGLARAAKDEAAFIRDHLRAKDGSLLRLAGRTVSAAPSDYALVIEGLRTFAHTTSDDAAEKTALDLLRIANERFWDAATHRYFVVSADTPGAWARVYSPVSSAGDPPSAEPAMLLALTAAKLDDAAARELAGQLAGTIAKDIKDSAEAPRGDLLLALARTQ</sequence>
<feature type="chain" id="PRO_5002774458" description="Spermatogenesis-associated protein 20-like TRX domain-containing protein" evidence="2">
    <location>
        <begin position="21"/>
        <end position="611"/>
    </location>
</feature>
<dbReference type="InterPro" id="IPR036249">
    <property type="entry name" value="Thioredoxin-like_sf"/>
</dbReference>
<dbReference type="InterPro" id="IPR004879">
    <property type="entry name" value="Ssp411-like_TRX"/>
</dbReference>
<dbReference type="PIRSF" id="PIRSF006402">
    <property type="entry name" value="UCP006402_thioredoxin"/>
    <property type="match status" value="1"/>
</dbReference>
<feature type="domain" description="Spermatogenesis-associated protein 20-like TRX" evidence="3">
    <location>
        <begin position="23"/>
        <end position="183"/>
    </location>
</feature>
<dbReference type="AlphaFoldDB" id="B1ZQJ5"/>